<gene>
    <name evidence="2" type="ORF">AF331_18635</name>
</gene>
<name>A0A0M0FZ90_9BACI</name>
<sequence>MNVLVIGANGQVGTQVIEQLKESDHQSVALVRKEEQIKDLESAGADKVVLGDLEEDFSHAFDNVDAVVFAAGSGGSTGADKTMLIDLWGAVKAVNYAEKHDVKHFVLLSATDSLDPDSESDKMKPYAVAKHMADDYLQKSSLAYTTVHPGPLKNDEPTGKVDVKAELTGDPGSYEIPRGDVARVLVGAIGKDNLKKKSVFIKSGDHSVEDALSGI</sequence>
<dbReference type="InterPro" id="IPR016040">
    <property type="entry name" value="NAD(P)-bd_dom"/>
</dbReference>
<feature type="domain" description="NAD(P)-binding" evidence="1">
    <location>
        <begin position="7"/>
        <end position="189"/>
    </location>
</feature>
<dbReference type="Proteomes" id="UP000037405">
    <property type="component" value="Unassembled WGS sequence"/>
</dbReference>
<dbReference type="PATRIC" id="fig|189381.12.peg.3231"/>
<dbReference type="InterPro" id="IPR036291">
    <property type="entry name" value="NAD(P)-bd_dom_sf"/>
</dbReference>
<comment type="caution">
    <text evidence="2">The sequence shown here is derived from an EMBL/GenBank/DDBJ whole genome shotgun (WGS) entry which is preliminary data.</text>
</comment>
<keyword evidence="3" id="KW-1185">Reference proteome</keyword>
<dbReference type="EMBL" id="LGUE01000008">
    <property type="protein sequence ID" value="KON82869.1"/>
    <property type="molecule type" value="Genomic_DNA"/>
</dbReference>
<dbReference type="PANTHER" id="PTHR15020">
    <property type="entry name" value="FLAVIN REDUCTASE-RELATED"/>
    <property type="match status" value="1"/>
</dbReference>
<dbReference type="STRING" id="189381.GCA_900166615_00499"/>
<reference evidence="3" key="1">
    <citation type="submission" date="2015-07" db="EMBL/GenBank/DDBJ databases">
        <title>Fjat-14235 jcm11544.</title>
        <authorList>
            <person name="Liu B."/>
            <person name="Wang J."/>
            <person name="Zhu Y."/>
            <person name="Liu G."/>
            <person name="Chen Q."/>
            <person name="Chen Z."/>
            <person name="Lan J."/>
            <person name="Che J."/>
            <person name="Ge C."/>
            <person name="Shi H."/>
            <person name="Pan Z."/>
            <person name="Liu X."/>
        </authorList>
    </citation>
    <scope>NUCLEOTIDE SEQUENCE [LARGE SCALE GENOMIC DNA]</scope>
    <source>
        <strain evidence="3">JCM 11544</strain>
    </source>
</reference>
<dbReference type="SUPFAM" id="SSF51735">
    <property type="entry name" value="NAD(P)-binding Rossmann-fold domains"/>
    <property type="match status" value="1"/>
</dbReference>
<protein>
    <submittedName>
        <fullName evidence="2">NAD-dependent dehydratase</fullName>
    </submittedName>
</protein>
<organism evidence="2 3">
    <name type="scientific">Rossellomorea marisflavi</name>
    <dbReference type="NCBI Taxonomy" id="189381"/>
    <lineage>
        <taxon>Bacteria</taxon>
        <taxon>Bacillati</taxon>
        <taxon>Bacillota</taxon>
        <taxon>Bacilli</taxon>
        <taxon>Bacillales</taxon>
        <taxon>Bacillaceae</taxon>
        <taxon>Rossellomorea</taxon>
    </lineage>
</organism>
<proteinExistence type="predicted"/>
<dbReference type="AlphaFoldDB" id="A0A0M0FZ90"/>
<evidence type="ECO:0000313" key="2">
    <source>
        <dbReference type="EMBL" id="KON82869.1"/>
    </source>
</evidence>
<dbReference type="OrthoDB" id="9803892at2"/>
<accession>A0A0M0FZ90</accession>
<evidence type="ECO:0000259" key="1">
    <source>
        <dbReference type="Pfam" id="PF13460"/>
    </source>
</evidence>
<dbReference type="Gene3D" id="3.40.50.720">
    <property type="entry name" value="NAD(P)-binding Rossmann-like Domain"/>
    <property type="match status" value="1"/>
</dbReference>
<dbReference type="CDD" id="cd05243">
    <property type="entry name" value="SDR_a5"/>
    <property type="match status" value="1"/>
</dbReference>
<dbReference type="Pfam" id="PF13460">
    <property type="entry name" value="NAD_binding_10"/>
    <property type="match status" value="1"/>
</dbReference>
<evidence type="ECO:0000313" key="3">
    <source>
        <dbReference type="Proteomes" id="UP000037405"/>
    </source>
</evidence>
<dbReference type="RefSeq" id="WP_053429523.1">
    <property type="nucleotide sequence ID" value="NZ_BSED01000461.1"/>
</dbReference>
<dbReference type="PANTHER" id="PTHR15020:SF50">
    <property type="entry name" value="UPF0659 PROTEIN YMR090W"/>
    <property type="match status" value="1"/>
</dbReference>